<organism evidence="9 10">
    <name type="scientific">Candidatus Nitrospira inopinata</name>
    <dbReference type="NCBI Taxonomy" id="1715989"/>
    <lineage>
        <taxon>Bacteria</taxon>
        <taxon>Pseudomonadati</taxon>
        <taxon>Nitrospirota</taxon>
        <taxon>Nitrospiria</taxon>
        <taxon>Nitrospirales</taxon>
        <taxon>Nitrospiraceae</taxon>
        <taxon>Nitrospira</taxon>
    </lineage>
</organism>
<dbReference type="InterPro" id="IPR050979">
    <property type="entry name" value="LD-transpeptidase"/>
</dbReference>
<dbReference type="Pfam" id="PF03734">
    <property type="entry name" value="YkuD"/>
    <property type="match status" value="1"/>
</dbReference>
<dbReference type="STRING" id="1715989.NITINOP_0565"/>
<dbReference type="CDD" id="cd16913">
    <property type="entry name" value="YkuD_like"/>
    <property type="match status" value="1"/>
</dbReference>
<proteinExistence type="inferred from homology"/>
<dbReference type="GO" id="GO:0008360">
    <property type="term" value="P:regulation of cell shape"/>
    <property type="evidence" value="ECO:0007669"/>
    <property type="project" value="UniProtKB-UniRule"/>
</dbReference>
<dbReference type="KEGG" id="nio:NITINOP_0565"/>
<comment type="similarity">
    <text evidence="2">Belongs to the YkuD family.</text>
</comment>
<dbReference type="PANTHER" id="PTHR30582">
    <property type="entry name" value="L,D-TRANSPEPTIDASE"/>
    <property type="match status" value="1"/>
</dbReference>
<dbReference type="InterPro" id="IPR005490">
    <property type="entry name" value="LD_TPept_cat_dom"/>
</dbReference>
<dbReference type="PROSITE" id="PS52029">
    <property type="entry name" value="LD_TPASE"/>
    <property type="match status" value="1"/>
</dbReference>
<dbReference type="PANTHER" id="PTHR30582:SF2">
    <property type="entry name" value="L,D-TRANSPEPTIDASE YCIB-RELATED"/>
    <property type="match status" value="1"/>
</dbReference>
<keyword evidence="10" id="KW-1185">Reference proteome</keyword>
<protein>
    <submittedName>
        <fullName evidence="9">ErfK/YbiS/YcfS/YnhG</fullName>
    </submittedName>
</protein>
<feature type="active site" description="Nucleophile" evidence="7">
    <location>
        <position position="222"/>
    </location>
</feature>
<dbReference type="GO" id="GO:0071972">
    <property type="term" value="F:peptidoglycan L,D-transpeptidase activity"/>
    <property type="evidence" value="ECO:0007669"/>
    <property type="project" value="TreeGrafter"/>
</dbReference>
<sequence length="289" mass="32743">MRSDLGTRTAGHASIARDGWFMTVLVLAALSPVVSYADAPKKLRGLCAVLHPSDDRIDWECRTLRGGESLERLFGERWVDVARFNRVDRRHAGLGVSIKVPKRVEDLAEFEPLPLVYPPAEGDAKFILIDLSEQFLGAYEYGALRFSLPITSGARADPDRTPTGEFRISAAHRRHQSSLYTIEGTERPYPMNYAFRFYINRAGVSYWIHGRDVPGYPASHGCIGLYDEPMQKEQYGVPRDPELNDAKRLFEWVLGNETQDDRLILLFQGPRMHIIGRPPGVSPLKLRHR</sequence>
<keyword evidence="6 7" id="KW-0961">Cell wall biogenesis/degradation</keyword>
<evidence type="ECO:0000313" key="10">
    <source>
        <dbReference type="Proteomes" id="UP000066284"/>
    </source>
</evidence>
<evidence type="ECO:0000259" key="8">
    <source>
        <dbReference type="PROSITE" id="PS52029"/>
    </source>
</evidence>
<dbReference type="GO" id="GO:0005576">
    <property type="term" value="C:extracellular region"/>
    <property type="evidence" value="ECO:0007669"/>
    <property type="project" value="TreeGrafter"/>
</dbReference>
<keyword evidence="4 7" id="KW-0133">Cell shape</keyword>
<evidence type="ECO:0000256" key="2">
    <source>
        <dbReference type="ARBA" id="ARBA00005992"/>
    </source>
</evidence>
<dbReference type="InterPro" id="IPR038063">
    <property type="entry name" value="Transpep_catalytic_dom"/>
</dbReference>
<evidence type="ECO:0000256" key="1">
    <source>
        <dbReference type="ARBA" id="ARBA00004752"/>
    </source>
</evidence>
<dbReference type="RefSeq" id="WP_197549164.1">
    <property type="nucleotide sequence ID" value="NZ_LN885086.1"/>
</dbReference>
<evidence type="ECO:0000313" key="9">
    <source>
        <dbReference type="EMBL" id="CUQ65541.1"/>
    </source>
</evidence>
<accession>A0A0S4KNH4</accession>
<evidence type="ECO:0000256" key="3">
    <source>
        <dbReference type="ARBA" id="ARBA00022679"/>
    </source>
</evidence>
<feature type="active site" description="Proton donor/acceptor" evidence="7">
    <location>
        <position position="209"/>
    </location>
</feature>
<feature type="domain" description="L,D-TPase catalytic" evidence="8">
    <location>
        <begin position="125"/>
        <end position="250"/>
    </location>
</feature>
<dbReference type="SUPFAM" id="SSF141523">
    <property type="entry name" value="L,D-transpeptidase catalytic domain-like"/>
    <property type="match status" value="1"/>
</dbReference>
<gene>
    <name evidence="9" type="ORF">NITINOP_0565</name>
</gene>
<name>A0A0S4KNH4_9BACT</name>
<dbReference type="EMBL" id="LN885086">
    <property type="protein sequence ID" value="CUQ65541.1"/>
    <property type="molecule type" value="Genomic_DNA"/>
</dbReference>
<evidence type="ECO:0000256" key="5">
    <source>
        <dbReference type="ARBA" id="ARBA00022984"/>
    </source>
</evidence>
<comment type="pathway">
    <text evidence="1 7">Cell wall biogenesis; peptidoglycan biosynthesis.</text>
</comment>
<evidence type="ECO:0000256" key="7">
    <source>
        <dbReference type="PROSITE-ProRule" id="PRU01373"/>
    </source>
</evidence>
<keyword evidence="3" id="KW-0808">Transferase</keyword>
<dbReference type="Proteomes" id="UP000066284">
    <property type="component" value="Chromosome 1"/>
</dbReference>
<evidence type="ECO:0000256" key="6">
    <source>
        <dbReference type="ARBA" id="ARBA00023316"/>
    </source>
</evidence>
<dbReference type="UniPathway" id="UPA00219"/>
<dbReference type="GO" id="GO:0016740">
    <property type="term" value="F:transferase activity"/>
    <property type="evidence" value="ECO:0007669"/>
    <property type="project" value="UniProtKB-KW"/>
</dbReference>
<dbReference type="GO" id="GO:0071555">
    <property type="term" value="P:cell wall organization"/>
    <property type="evidence" value="ECO:0007669"/>
    <property type="project" value="UniProtKB-UniRule"/>
</dbReference>
<dbReference type="AlphaFoldDB" id="A0A0S4KNH4"/>
<reference evidence="10" key="1">
    <citation type="submission" date="2015-09" db="EMBL/GenBank/DDBJ databases">
        <authorList>
            <person name="Daims H."/>
        </authorList>
    </citation>
    <scope>NUCLEOTIDE SEQUENCE [LARGE SCALE GENOMIC DNA]</scope>
</reference>
<dbReference type="GO" id="GO:0018104">
    <property type="term" value="P:peptidoglycan-protein cross-linking"/>
    <property type="evidence" value="ECO:0007669"/>
    <property type="project" value="TreeGrafter"/>
</dbReference>
<dbReference type="Gene3D" id="2.40.440.10">
    <property type="entry name" value="L,D-transpeptidase catalytic domain-like"/>
    <property type="match status" value="1"/>
</dbReference>
<evidence type="ECO:0000256" key="4">
    <source>
        <dbReference type="ARBA" id="ARBA00022960"/>
    </source>
</evidence>
<keyword evidence="5 7" id="KW-0573">Peptidoglycan synthesis</keyword>